<feature type="domain" description="Flagellar basal body rod protein N-terminal" evidence="7">
    <location>
        <begin position="13"/>
        <end position="40"/>
    </location>
</feature>
<evidence type="ECO:0000313" key="9">
    <source>
        <dbReference type="Proteomes" id="UP001486565"/>
    </source>
</evidence>
<name>A0ABZ2Y8B6_9FIRM</name>
<keyword evidence="4 6" id="KW-0975">Bacterial flagellum</keyword>
<keyword evidence="8" id="KW-0282">Flagellum</keyword>
<evidence type="ECO:0000256" key="6">
    <source>
        <dbReference type="PIRNR" id="PIRNR002889"/>
    </source>
</evidence>
<protein>
    <recommendedName>
        <fullName evidence="3 6">Flagellar basal body rod protein FlgB</fullName>
    </recommendedName>
</protein>
<evidence type="ECO:0000256" key="5">
    <source>
        <dbReference type="ARBA" id="ARBA00024934"/>
    </source>
</evidence>
<comment type="subunit">
    <text evidence="6">The basal body constitutes a major portion of the flagellar organelle and consists of a number of rings mounted on a central rod.</text>
</comment>
<comment type="similarity">
    <text evidence="2 6">Belongs to the flagella basal body rod proteins family.</text>
</comment>
<dbReference type="PIRSF" id="PIRSF002889">
    <property type="entry name" value="Rod_FlgB"/>
    <property type="match status" value="1"/>
</dbReference>
<dbReference type="PANTHER" id="PTHR30435">
    <property type="entry name" value="FLAGELLAR PROTEIN"/>
    <property type="match status" value="1"/>
</dbReference>
<dbReference type="InterPro" id="IPR001444">
    <property type="entry name" value="Flag_bb_rod_N"/>
</dbReference>
<evidence type="ECO:0000256" key="3">
    <source>
        <dbReference type="ARBA" id="ARBA00014376"/>
    </source>
</evidence>
<evidence type="ECO:0000256" key="2">
    <source>
        <dbReference type="ARBA" id="ARBA00009677"/>
    </source>
</evidence>
<dbReference type="NCBIfam" id="TIGR01396">
    <property type="entry name" value="FlgB"/>
    <property type="match status" value="1"/>
</dbReference>
<keyword evidence="9" id="KW-1185">Reference proteome</keyword>
<organism evidence="8 9">
    <name type="scientific">Defluviitalea saccharophila</name>
    <dbReference type="NCBI Taxonomy" id="879970"/>
    <lineage>
        <taxon>Bacteria</taxon>
        <taxon>Bacillati</taxon>
        <taxon>Bacillota</taxon>
        <taxon>Clostridia</taxon>
        <taxon>Lachnospirales</taxon>
        <taxon>Defluviitaleaceae</taxon>
        <taxon>Defluviitalea</taxon>
    </lineage>
</organism>
<evidence type="ECO:0000256" key="4">
    <source>
        <dbReference type="ARBA" id="ARBA00023143"/>
    </source>
</evidence>
<dbReference type="PANTHER" id="PTHR30435:SF12">
    <property type="entry name" value="FLAGELLAR BASAL BODY ROD PROTEIN FLGB"/>
    <property type="match status" value="1"/>
</dbReference>
<dbReference type="InterPro" id="IPR006300">
    <property type="entry name" value="FlgB"/>
</dbReference>
<dbReference type="RefSeq" id="WP_341877178.1">
    <property type="nucleotide sequence ID" value="NZ_CP121687.1"/>
</dbReference>
<dbReference type="PROSITE" id="PS00588">
    <property type="entry name" value="FLAGELLA_BB_ROD"/>
    <property type="match status" value="1"/>
</dbReference>
<sequence>MLFNRLYSNANVLEKALDASWLRNEAISNNIANADTPGYKRKDVEFEKYLQDAVAFNKPVHKINMKDIQPKIVTENSSLQTRIDENNVDIDIEMTELAKNSIKYNTLISIVSKKFKGINNVLNLR</sequence>
<keyword evidence="8" id="KW-0966">Cell projection</keyword>
<dbReference type="InterPro" id="IPR019776">
    <property type="entry name" value="Flagellar_basal_body_rod_CS"/>
</dbReference>
<keyword evidence="8" id="KW-0969">Cilium</keyword>
<gene>
    <name evidence="8" type="primary">flgB</name>
    <name evidence="8" type="ORF">QBE51_01420</name>
</gene>
<comment type="subcellular location">
    <subcellularLocation>
        <location evidence="1 6">Bacterial flagellum basal body</location>
    </subcellularLocation>
</comment>
<proteinExistence type="inferred from homology"/>
<dbReference type="EMBL" id="CP121687">
    <property type="protein sequence ID" value="WZL70217.1"/>
    <property type="molecule type" value="Genomic_DNA"/>
</dbReference>
<reference evidence="8 9" key="1">
    <citation type="submission" date="2023-03" db="EMBL/GenBank/DDBJ databases">
        <title>Novel Species.</title>
        <authorList>
            <person name="Ma S."/>
        </authorList>
    </citation>
    <scope>NUCLEOTIDE SEQUENCE [LARGE SCALE GENOMIC DNA]</scope>
    <source>
        <strain evidence="8 9">LIND6LT2</strain>
    </source>
</reference>
<comment type="function">
    <text evidence="5 6">Structural component of flagellum, the bacterial motility apparatus. Part of the rod structure of flagellar basal body.</text>
</comment>
<accession>A0ABZ2Y8B6</accession>
<evidence type="ECO:0000256" key="1">
    <source>
        <dbReference type="ARBA" id="ARBA00004117"/>
    </source>
</evidence>
<dbReference type="Pfam" id="PF00460">
    <property type="entry name" value="Flg_bb_rod"/>
    <property type="match status" value="1"/>
</dbReference>
<dbReference type="Proteomes" id="UP001486565">
    <property type="component" value="Chromosome"/>
</dbReference>
<evidence type="ECO:0000313" key="8">
    <source>
        <dbReference type="EMBL" id="WZL70217.1"/>
    </source>
</evidence>
<evidence type="ECO:0000259" key="7">
    <source>
        <dbReference type="Pfam" id="PF00460"/>
    </source>
</evidence>